<evidence type="ECO:0000256" key="2">
    <source>
        <dbReference type="ARBA" id="ARBA00011961"/>
    </source>
</evidence>
<reference evidence="10" key="1">
    <citation type="submission" date="2022-01" db="EMBL/GenBank/DDBJ databases">
        <authorList>
            <person name="Braso-Vives M."/>
        </authorList>
    </citation>
    <scope>NUCLEOTIDE SEQUENCE</scope>
</reference>
<dbReference type="EC" id="2.7.1.172" evidence="2"/>
<keyword evidence="4" id="KW-0547">Nucleotide-binding</keyword>
<evidence type="ECO:0000256" key="3">
    <source>
        <dbReference type="ARBA" id="ARBA00022679"/>
    </source>
</evidence>
<name>A0A8J9V9R1_BRALA</name>
<dbReference type="PANTHER" id="PTHR12149">
    <property type="entry name" value="FRUCTOSAMINE 3 KINASE-RELATED PROTEIN"/>
    <property type="match status" value="1"/>
</dbReference>
<accession>A0A8J9V9R1</accession>
<dbReference type="EMBL" id="OV696686">
    <property type="protein sequence ID" value="CAH1231694.1"/>
    <property type="molecule type" value="Genomic_DNA"/>
</dbReference>
<dbReference type="Gene3D" id="3.90.1200.10">
    <property type="match status" value="1"/>
</dbReference>
<dbReference type="GO" id="GO:0102193">
    <property type="term" value="F:protein-ribulosamine 3-kinase activity"/>
    <property type="evidence" value="ECO:0007669"/>
    <property type="project" value="UniProtKB-EC"/>
</dbReference>
<comment type="catalytic activity">
    <reaction evidence="7">
        <text>N(6)-D-ribulosyl-L-lysyl-[protein] + ATP = N(6)-(3-O-phospho-D-ribulosyl)-L-lysyl-[protein] + ADP + H(+)</text>
        <dbReference type="Rhea" id="RHEA:48432"/>
        <dbReference type="Rhea" id="RHEA-COMP:12103"/>
        <dbReference type="Rhea" id="RHEA-COMP:12104"/>
        <dbReference type="ChEBI" id="CHEBI:15378"/>
        <dbReference type="ChEBI" id="CHEBI:30616"/>
        <dbReference type="ChEBI" id="CHEBI:90418"/>
        <dbReference type="ChEBI" id="CHEBI:90420"/>
        <dbReference type="ChEBI" id="CHEBI:456216"/>
        <dbReference type="EC" id="2.7.1.172"/>
    </reaction>
    <physiologicalReaction direction="left-to-right" evidence="7">
        <dbReference type="Rhea" id="RHEA:48433"/>
    </physiologicalReaction>
</comment>
<dbReference type="PIRSF" id="PIRSF006221">
    <property type="entry name" value="Ketosamine-3-kinase"/>
    <property type="match status" value="1"/>
</dbReference>
<keyword evidence="11" id="KW-1185">Reference proteome</keyword>
<keyword evidence="3 9" id="KW-0808">Transferase</keyword>
<dbReference type="OrthoDB" id="5772781at2759"/>
<keyword evidence="5 9" id="KW-0418">Kinase</keyword>
<dbReference type="SUPFAM" id="SSF56112">
    <property type="entry name" value="Protein kinase-like (PK-like)"/>
    <property type="match status" value="1"/>
</dbReference>
<evidence type="ECO:0000313" key="10">
    <source>
        <dbReference type="EMBL" id="CAH1231694.1"/>
    </source>
</evidence>
<dbReference type="GO" id="GO:0005524">
    <property type="term" value="F:ATP binding"/>
    <property type="evidence" value="ECO:0007669"/>
    <property type="project" value="UniProtKB-KW"/>
</dbReference>
<dbReference type="GO" id="GO:0005829">
    <property type="term" value="C:cytosol"/>
    <property type="evidence" value="ECO:0007669"/>
    <property type="project" value="UniProtKB-ARBA"/>
</dbReference>
<proteinExistence type="inferred from homology"/>
<evidence type="ECO:0000256" key="6">
    <source>
        <dbReference type="ARBA" id="ARBA00022840"/>
    </source>
</evidence>
<dbReference type="InterPro" id="IPR016477">
    <property type="entry name" value="Fructo-/Ketosamine-3-kinase"/>
</dbReference>
<evidence type="ECO:0000256" key="7">
    <source>
        <dbReference type="ARBA" id="ARBA00048655"/>
    </source>
</evidence>
<comment type="similarity">
    <text evidence="1 9">Belongs to the fructosamine kinase family.</text>
</comment>
<dbReference type="AlphaFoldDB" id="A0A8J9V9R1"/>
<evidence type="ECO:0000256" key="1">
    <source>
        <dbReference type="ARBA" id="ARBA00009460"/>
    </source>
</evidence>
<dbReference type="GO" id="GO:0016301">
    <property type="term" value="F:kinase activity"/>
    <property type="evidence" value="ECO:0007669"/>
    <property type="project" value="UniProtKB-UniRule"/>
</dbReference>
<dbReference type="Gene3D" id="3.30.200.20">
    <property type="entry name" value="Phosphorylase Kinase, domain 1"/>
    <property type="match status" value="1"/>
</dbReference>
<evidence type="ECO:0000313" key="11">
    <source>
        <dbReference type="Proteomes" id="UP000838412"/>
    </source>
</evidence>
<dbReference type="PANTHER" id="PTHR12149:SF8">
    <property type="entry name" value="PROTEIN-RIBULOSAMINE 3-KINASE"/>
    <property type="match status" value="1"/>
</dbReference>
<protein>
    <recommendedName>
        <fullName evidence="2">protein-ribulosamine 3-kinase</fullName>
        <ecNumber evidence="2">2.7.1.172</ecNumber>
    </recommendedName>
</protein>
<keyword evidence="6" id="KW-0067">ATP-binding</keyword>
<gene>
    <name evidence="10" type="primary">FN3K</name>
    <name evidence="10" type="ORF">BLAG_LOCUS1313</name>
</gene>
<evidence type="ECO:0000256" key="4">
    <source>
        <dbReference type="ARBA" id="ARBA00022741"/>
    </source>
</evidence>
<dbReference type="FunFam" id="3.30.200.20:FF:000264">
    <property type="entry name" value="Protein-ribulosamine 3-kinase, chloroplastic"/>
    <property type="match status" value="1"/>
</dbReference>
<evidence type="ECO:0000256" key="5">
    <source>
        <dbReference type="ARBA" id="ARBA00022777"/>
    </source>
</evidence>
<dbReference type="Pfam" id="PF03881">
    <property type="entry name" value="Fructosamin_kin"/>
    <property type="match status" value="1"/>
</dbReference>
<sequence>MSLTLVYRYYKLQLLTRCLKKRSQDRRAIHTSTMEDLLKRELNTTKLRPIGGGGGCINHGEGYETDHGKFFVKMNGDKGARVMFEGEHASLEAIAATGTVTVPKPIKVLDDPRGRGAMLIMEHVDLGGLRSYADQLGEQMARLHLHNEEVAKKAAAGSSRVGQGGDAAPAYVSQFGFHTTTCCGAIPQDNSWSDDWVSFYATRKLKLQLDLVEKDYHDRETRDLWPQLERKLPTFFEGLEVTPSLLHGDLWGGNGAENDKGPVIFDPASFYGHHEYEMAIASMFGGFGGRFFSAYHKLLPKASGWEARHELYKLFHYLNHWNHFGSSYRGSSVSIMKSLVKDY</sequence>
<comment type="catalytic activity">
    <reaction evidence="8">
        <text>N(6)-(D-psicosyl)-L-lysyl-[protein] + ATP = N(6)-(3-O-phospho-D-psicosyl)-L-lysyl-[protein] + ADP + H(+)</text>
        <dbReference type="Rhea" id="RHEA:61392"/>
        <dbReference type="Rhea" id="RHEA-COMP:15796"/>
        <dbReference type="Rhea" id="RHEA-COMP:15797"/>
        <dbReference type="ChEBI" id="CHEBI:15378"/>
        <dbReference type="ChEBI" id="CHEBI:30616"/>
        <dbReference type="ChEBI" id="CHEBI:144621"/>
        <dbReference type="ChEBI" id="CHEBI:144622"/>
        <dbReference type="ChEBI" id="CHEBI:456216"/>
    </reaction>
    <physiologicalReaction direction="left-to-right" evidence="8">
        <dbReference type="Rhea" id="RHEA:61393"/>
    </physiologicalReaction>
</comment>
<dbReference type="FunFam" id="3.90.1200.10:FF:000003">
    <property type="entry name" value="fructosamine-3-kinase isoform X1"/>
    <property type="match status" value="1"/>
</dbReference>
<evidence type="ECO:0000256" key="9">
    <source>
        <dbReference type="PIRNR" id="PIRNR006221"/>
    </source>
</evidence>
<dbReference type="InterPro" id="IPR011009">
    <property type="entry name" value="Kinase-like_dom_sf"/>
</dbReference>
<evidence type="ECO:0000256" key="8">
    <source>
        <dbReference type="ARBA" id="ARBA00050767"/>
    </source>
</evidence>
<organism evidence="10 11">
    <name type="scientific">Branchiostoma lanceolatum</name>
    <name type="common">Common lancelet</name>
    <name type="synonym">Amphioxus lanceolatum</name>
    <dbReference type="NCBI Taxonomy" id="7740"/>
    <lineage>
        <taxon>Eukaryota</taxon>
        <taxon>Metazoa</taxon>
        <taxon>Chordata</taxon>
        <taxon>Cephalochordata</taxon>
        <taxon>Leptocardii</taxon>
        <taxon>Amphioxiformes</taxon>
        <taxon>Branchiostomatidae</taxon>
        <taxon>Branchiostoma</taxon>
    </lineage>
</organism>
<dbReference type="Proteomes" id="UP000838412">
    <property type="component" value="Chromosome 1"/>
</dbReference>